<evidence type="ECO:0000256" key="1">
    <source>
        <dbReference type="SAM" id="MobiDB-lite"/>
    </source>
</evidence>
<organism evidence="2 3">
    <name type="scientific">Dreissena polymorpha</name>
    <name type="common">Zebra mussel</name>
    <name type="synonym">Mytilus polymorpha</name>
    <dbReference type="NCBI Taxonomy" id="45954"/>
    <lineage>
        <taxon>Eukaryota</taxon>
        <taxon>Metazoa</taxon>
        <taxon>Spiralia</taxon>
        <taxon>Lophotrochozoa</taxon>
        <taxon>Mollusca</taxon>
        <taxon>Bivalvia</taxon>
        <taxon>Autobranchia</taxon>
        <taxon>Heteroconchia</taxon>
        <taxon>Euheterodonta</taxon>
        <taxon>Imparidentia</taxon>
        <taxon>Neoheterodontei</taxon>
        <taxon>Myida</taxon>
        <taxon>Dreissenoidea</taxon>
        <taxon>Dreissenidae</taxon>
        <taxon>Dreissena</taxon>
    </lineage>
</organism>
<proteinExistence type="predicted"/>
<keyword evidence="3" id="KW-1185">Reference proteome</keyword>
<sequence length="81" mass="9260">MRYSEETKEFLTGDRSLGGPFTRDMGGFNHEGRVKERNSDLGYYDPMESDINLPVPSDFQLHEYQPKGILVKVRVDPGIPE</sequence>
<dbReference type="EMBL" id="JAIWYP010000006">
    <property type="protein sequence ID" value="KAH3810190.1"/>
    <property type="molecule type" value="Genomic_DNA"/>
</dbReference>
<evidence type="ECO:0000313" key="2">
    <source>
        <dbReference type="EMBL" id="KAH3810190.1"/>
    </source>
</evidence>
<name>A0A9D4G436_DREPO</name>
<comment type="caution">
    <text evidence="2">The sequence shown here is derived from an EMBL/GenBank/DDBJ whole genome shotgun (WGS) entry which is preliminary data.</text>
</comment>
<reference evidence="2" key="1">
    <citation type="journal article" date="2019" name="bioRxiv">
        <title>The Genome of the Zebra Mussel, Dreissena polymorpha: A Resource for Invasive Species Research.</title>
        <authorList>
            <person name="McCartney M.A."/>
            <person name="Auch B."/>
            <person name="Kono T."/>
            <person name="Mallez S."/>
            <person name="Zhang Y."/>
            <person name="Obille A."/>
            <person name="Becker A."/>
            <person name="Abrahante J.E."/>
            <person name="Garbe J."/>
            <person name="Badalamenti J.P."/>
            <person name="Herman A."/>
            <person name="Mangelson H."/>
            <person name="Liachko I."/>
            <person name="Sullivan S."/>
            <person name="Sone E.D."/>
            <person name="Koren S."/>
            <person name="Silverstein K.A.T."/>
            <person name="Beckman K.B."/>
            <person name="Gohl D.M."/>
        </authorList>
    </citation>
    <scope>NUCLEOTIDE SEQUENCE</scope>
    <source>
        <strain evidence="2">Duluth1</strain>
        <tissue evidence="2">Whole animal</tissue>
    </source>
</reference>
<dbReference type="Proteomes" id="UP000828390">
    <property type="component" value="Unassembled WGS sequence"/>
</dbReference>
<feature type="compositionally biased region" description="Basic and acidic residues" evidence="1">
    <location>
        <begin position="1"/>
        <end position="12"/>
    </location>
</feature>
<reference evidence="2" key="2">
    <citation type="submission" date="2020-11" db="EMBL/GenBank/DDBJ databases">
        <authorList>
            <person name="McCartney M.A."/>
            <person name="Auch B."/>
            <person name="Kono T."/>
            <person name="Mallez S."/>
            <person name="Becker A."/>
            <person name="Gohl D.M."/>
            <person name="Silverstein K.A.T."/>
            <person name="Koren S."/>
            <person name="Bechman K.B."/>
            <person name="Herman A."/>
            <person name="Abrahante J.E."/>
            <person name="Garbe J."/>
        </authorList>
    </citation>
    <scope>NUCLEOTIDE SEQUENCE</scope>
    <source>
        <strain evidence="2">Duluth1</strain>
        <tissue evidence="2">Whole animal</tissue>
    </source>
</reference>
<evidence type="ECO:0000313" key="3">
    <source>
        <dbReference type="Proteomes" id="UP000828390"/>
    </source>
</evidence>
<dbReference type="AlphaFoldDB" id="A0A9D4G436"/>
<gene>
    <name evidence="2" type="ORF">DPMN_138579</name>
</gene>
<feature type="region of interest" description="Disordered" evidence="1">
    <location>
        <begin position="1"/>
        <end position="33"/>
    </location>
</feature>
<protein>
    <submittedName>
        <fullName evidence="2">Uncharacterized protein</fullName>
    </submittedName>
</protein>
<accession>A0A9D4G436</accession>